<dbReference type="EMBL" id="FUWL01000006">
    <property type="protein sequence ID" value="SJZ47648.1"/>
    <property type="molecule type" value="Genomic_DNA"/>
</dbReference>
<evidence type="ECO:0000313" key="1">
    <source>
        <dbReference type="EMBL" id="SJZ47648.1"/>
    </source>
</evidence>
<name>A0A1T4KZ72_PORCN</name>
<gene>
    <name evidence="1" type="ORF">SAMN02745205_00929</name>
</gene>
<dbReference type="RefSeq" id="WP_126464387.1">
    <property type="nucleotide sequence ID" value="NZ_FUWL01000006.1"/>
</dbReference>
<organism evidence="1 2">
    <name type="scientific">Porphyromonas cangingivalis</name>
    <dbReference type="NCBI Taxonomy" id="36874"/>
    <lineage>
        <taxon>Bacteria</taxon>
        <taxon>Pseudomonadati</taxon>
        <taxon>Bacteroidota</taxon>
        <taxon>Bacteroidia</taxon>
        <taxon>Bacteroidales</taxon>
        <taxon>Porphyromonadaceae</taxon>
        <taxon>Porphyromonas</taxon>
    </lineage>
</organism>
<proteinExistence type="predicted"/>
<accession>A0A1T4KZ72</accession>
<dbReference type="AlphaFoldDB" id="A0A1T4KZ72"/>
<sequence>MLFNTLIDKGVSVSETLHADKQAIGDEMISGTHSGDGVGLLRLFDLIYSDESVCTTHEQEEVSRSYLTDVLEALVLSRFFRIKRNGLSFVEASVPLHPDKVTVEVESSLHLLARDVSRDEWFTGLGK</sequence>
<evidence type="ECO:0000313" key="2">
    <source>
        <dbReference type="Proteomes" id="UP000189956"/>
    </source>
</evidence>
<dbReference type="Proteomes" id="UP000189956">
    <property type="component" value="Unassembled WGS sequence"/>
</dbReference>
<protein>
    <submittedName>
        <fullName evidence="1">Uncharacterized protein</fullName>
    </submittedName>
</protein>
<reference evidence="1 2" key="1">
    <citation type="submission" date="2017-02" db="EMBL/GenBank/DDBJ databases">
        <authorList>
            <person name="Peterson S.W."/>
        </authorList>
    </citation>
    <scope>NUCLEOTIDE SEQUENCE [LARGE SCALE GENOMIC DNA]</scope>
    <source>
        <strain evidence="1 2">ATCC 700135</strain>
    </source>
</reference>